<feature type="non-terminal residue" evidence="1">
    <location>
        <position position="1"/>
    </location>
</feature>
<comment type="caution">
    <text evidence="1">The sequence shown here is derived from an EMBL/GenBank/DDBJ whole genome shotgun (WGS) entry which is preliminary data.</text>
</comment>
<dbReference type="AlphaFoldDB" id="A0A699XL87"/>
<reference evidence="1" key="1">
    <citation type="journal article" date="2019" name="Sci. Rep.">
        <title>Draft genome of Tanacetum cinerariifolium, the natural source of mosquito coil.</title>
        <authorList>
            <person name="Yamashiro T."/>
            <person name="Shiraishi A."/>
            <person name="Satake H."/>
            <person name="Nakayama K."/>
        </authorList>
    </citation>
    <scope>NUCLEOTIDE SEQUENCE</scope>
</reference>
<organism evidence="1">
    <name type="scientific">Tanacetum cinerariifolium</name>
    <name type="common">Dalmatian daisy</name>
    <name type="synonym">Chrysanthemum cinerariifolium</name>
    <dbReference type="NCBI Taxonomy" id="118510"/>
    <lineage>
        <taxon>Eukaryota</taxon>
        <taxon>Viridiplantae</taxon>
        <taxon>Streptophyta</taxon>
        <taxon>Embryophyta</taxon>
        <taxon>Tracheophyta</taxon>
        <taxon>Spermatophyta</taxon>
        <taxon>Magnoliopsida</taxon>
        <taxon>eudicotyledons</taxon>
        <taxon>Gunneridae</taxon>
        <taxon>Pentapetalae</taxon>
        <taxon>asterids</taxon>
        <taxon>campanulids</taxon>
        <taxon>Asterales</taxon>
        <taxon>Asteraceae</taxon>
        <taxon>Asteroideae</taxon>
        <taxon>Anthemideae</taxon>
        <taxon>Anthemidinae</taxon>
        <taxon>Tanacetum</taxon>
    </lineage>
</organism>
<proteinExistence type="predicted"/>
<accession>A0A699XL87</accession>
<protein>
    <submittedName>
        <fullName evidence="1">Uncharacterized protein</fullName>
    </submittedName>
</protein>
<dbReference type="EMBL" id="BKCJ011857939">
    <property type="protein sequence ID" value="GFD58818.1"/>
    <property type="molecule type" value="Genomic_DNA"/>
</dbReference>
<evidence type="ECO:0000313" key="1">
    <source>
        <dbReference type="EMBL" id="GFD58818.1"/>
    </source>
</evidence>
<sequence>AVAVTAIGRRKRPCGQRRKVLAAFHFVDLPGTEQSLLDGDRTAAGWRGNAPVSQLGLSLWLIHVFHSVDLRTLLSEERPSS</sequence>
<name>A0A699XL87_TANCI</name>
<gene>
    <name evidence="1" type="ORF">Tci_930787</name>
</gene>